<feature type="signal peptide" evidence="1">
    <location>
        <begin position="1"/>
        <end position="25"/>
    </location>
</feature>
<proteinExistence type="predicted"/>
<dbReference type="EMBL" id="CAKOFQ010006782">
    <property type="protein sequence ID" value="CAH1971110.1"/>
    <property type="molecule type" value="Genomic_DNA"/>
</dbReference>
<dbReference type="AlphaFoldDB" id="A0A9P0P820"/>
<keyword evidence="1" id="KW-0732">Signal</keyword>
<organism evidence="2 3">
    <name type="scientific">Acanthoscelides obtectus</name>
    <name type="common">Bean weevil</name>
    <name type="synonym">Bruchus obtectus</name>
    <dbReference type="NCBI Taxonomy" id="200917"/>
    <lineage>
        <taxon>Eukaryota</taxon>
        <taxon>Metazoa</taxon>
        <taxon>Ecdysozoa</taxon>
        <taxon>Arthropoda</taxon>
        <taxon>Hexapoda</taxon>
        <taxon>Insecta</taxon>
        <taxon>Pterygota</taxon>
        <taxon>Neoptera</taxon>
        <taxon>Endopterygota</taxon>
        <taxon>Coleoptera</taxon>
        <taxon>Polyphaga</taxon>
        <taxon>Cucujiformia</taxon>
        <taxon>Chrysomeloidea</taxon>
        <taxon>Chrysomelidae</taxon>
        <taxon>Bruchinae</taxon>
        <taxon>Bruchini</taxon>
        <taxon>Acanthoscelides</taxon>
    </lineage>
</organism>
<evidence type="ECO:0000256" key="1">
    <source>
        <dbReference type="SAM" id="SignalP"/>
    </source>
</evidence>
<sequence length="69" mass="7439">MATTKLFVVALLVVVVAIQIMESEAVECPSLRHPYGSSRLCGQQCGRFCSLQNCAKKACNGGDCSCKRK</sequence>
<protein>
    <submittedName>
        <fullName evidence="2">Uncharacterized protein</fullName>
    </submittedName>
</protein>
<keyword evidence="3" id="KW-1185">Reference proteome</keyword>
<evidence type="ECO:0000313" key="3">
    <source>
        <dbReference type="Proteomes" id="UP001152888"/>
    </source>
</evidence>
<accession>A0A9P0P820</accession>
<name>A0A9P0P820_ACAOB</name>
<dbReference type="OrthoDB" id="6657911at2759"/>
<reference evidence="2" key="1">
    <citation type="submission" date="2022-03" db="EMBL/GenBank/DDBJ databases">
        <authorList>
            <person name="Sayadi A."/>
        </authorList>
    </citation>
    <scope>NUCLEOTIDE SEQUENCE</scope>
</reference>
<gene>
    <name evidence="2" type="ORF">ACAOBT_LOCUS9280</name>
</gene>
<feature type="chain" id="PRO_5040439310" evidence="1">
    <location>
        <begin position="26"/>
        <end position="69"/>
    </location>
</feature>
<evidence type="ECO:0000313" key="2">
    <source>
        <dbReference type="EMBL" id="CAH1971110.1"/>
    </source>
</evidence>
<dbReference type="Proteomes" id="UP001152888">
    <property type="component" value="Unassembled WGS sequence"/>
</dbReference>
<comment type="caution">
    <text evidence="2">The sequence shown here is derived from an EMBL/GenBank/DDBJ whole genome shotgun (WGS) entry which is preliminary data.</text>
</comment>